<dbReference type="EMBL" id="FXBL01000004">
    <property type="protein sequence ID" value="SMH30231.1"/>
    <property type="molecule type" value="Genomic_DNA"/>
</dbReference>
<keyword evidence="2" id="KW-1185">Reference proteome</keyword>
<proteinExistence type="predicted"/>
<dbReference type="Proteomes" id="UP000193083">
    <property type="component" value="Unassembled WGS sequence"/>
</dbReference>
<name>A0A1X7N0H8_9HYPH</name>
<accession>A0A1X7N0H8</accession>
<evidence type="ECO:0000313" key="1">
    <source>
        <dbReference type="EMBL" id="SMH30231.1"/>
    </source>
</evidence>
<organism evidence="1 2">
    <name type="scientific">Mesorhizobium australicum</name>
    <dbReference type="NCBI Taxonomy" id="536018"/>
    <lineage>
        <taxon>Bacteria</taxon>
        <taxon>Pseudomonadati</taxon>
        <taxon>Pseudomonadota</taxon>
        <taxon>Alphaproteobacteria</taxon>
        <taxon>Hyphomicrobiales</taxon>
        <taxon>Phyllobacteriaceae</taxon>
        <taxon>Mesorhizobium</taxon>
    </lineage>
</organism>
<sequence length="1288" mass="142750">MMFEIAPDFIKTLDSVMLVRLMKRLMLAECRLTDIPLRAASVPLQVTVPDGGEDGRVQWTGGLDSTAYFPHRLTLFQSKAQNLTEGQIRAEILKKAKGGKTAINDAVLQVLSDGGAYVVFCSYPMIQKKKDKLVAAIRKAITDGGGDPNMAAAIEIYDANRIADWVFTHPAVALWLASYQRGRSLGGFQSHEDWGKSPGIYDVPWVPSDTPRYVPVNRNIEEAERKDVRINAWNFNQSVQACLDGLEDKERIIRVIGPSGFGKSRFVYQMLADGAAVDAQVTARSVIYADYSVVEEEVLKLALEIADSGSNGILVVDECPDDVHRKLADFAGRAGSQLRLITINVETKFTQAKGTRTLRLERADDANIEAIAKSAAPALRDADARFIAELANGFPQMAVLGAQQGDGRDIINSAEQVLDRVIWGGSTPNDEAQKALEILSLFEWVGFRSQAAAEAAFVAEKLAGMPPAQFTDLILGFRARGIIEVRGSFFQVLPVPLAARLGENRLGRLSPEALISFFSDASEELKSSLLRRMRWLDNSPTAKAFARALLAPECLGNLAALNTEFGAKCFDRLVHVDPDRAAETIHRVLSPLTNDELKAIRDGRSYLIWALEKLAFRAQSFTRAATLLRRLAASETDDGYDNGAGGHFKQLYQPYLSGTEADPATRLLVLEEGLRSPDAAEQRLCVDALESMLMTSHFSRSGSSDEIGSSQRLEDWVPKTYGELWDFHRTGLSRLSEFATSGGPYAEPARKAIARHLRGLLSSIPFEDARAAVLRIIAHTGVWPDAIKAVASWLYFDAQKNKPDRVSKVRALFDELMPDDPVDRVVVYTYGWPADLHDPDSRYDRSPGAKHDFEYSTREAAKLAPAIAKDSKMLDRTLDALCVNDGKNVFGFARELARSLHDPVAAFKRAVEYLNDKPTPANRQLFGGLIAGTDDRNSEAARECVRLALQTPKLSDDAISMIGSGKLQPADLALVISLLESGDVEPWRCVTLSYGQRLNHLSPGDIQPLLDALKRMGAPGLWAAIEIVFMYLYDGRSPARTLIRTVKSILLSRDLFNGVNRGTMDGHYFHESVSWLAKHGAVDDKFACNMTRQLVRLARLADSDVFFALDDPARTILQTLIKSHPQQVWGELSKEFERKDPVRRHRLGRLLRQDREDWLGAGLLFELPRELYLDWIRAKPETRAFLAVPWLPIALEQRDGSLAWHPAMAAFVEEFGGQPNVLRAVSDRLRPSSCSGSLAGYLEPLVPLVSGWLVHSSPAVRAWAAATLDTLRRWIESEREDDDEPFRH</sequence>
<evidence type="ECO:0000313" key="2">
    <source>
        <dbReference type="Proteomes" id="UP000193083"/>
    </source>
</evidence>
<protein>
    <submittedName>
        <fullName evidence="1">Uncharacterized protein</fullName>
    </submittedName>
</protein>
<gene>
    <name evidence="1" type="ORF">SAMN02982922_1019</name>
</gene>
<reference evidence="2" key="1">
    <citation type="submission" date="2017-04" db="EMBL/GenBank/DDBJ databases">
        <authorList>
            <person name="Varghese N."/>
            <person name="Submissions S."/>
        </authorList>
    </citation>
    <scope>NUCLEOTIDE SEQUENCE [LARGE SCALE GENOMIC DNA]</scope>
    <source>
        <strain evidence="2">B5P</strain>
    </source>
</reference>